<accession>A0A069RCY3</accession>
<comment type="similarity">
    <text evidence="2 6">Belongs to the class-I pyridoxal-phosphate-dependent aminotransferase family.</text>
</comment>
<dbReference type="EMBL" id="JJMM01000013">
    <property type="protein sequence ID" value="KDR94929.1"/>
    <property type="molecule type" value="Genomic_DNA"/>
</dbReference>
<gene>
    <name evidence="8" type="primary">aspC</name>
    <name evidence="8" type="ORF">CLIT_13c02510</name>
</gene>
<dbReference type="GO" id="GO:0030170">
    <property type="term" value="F:pyridoxal phosphate binding"/>
    <property type="evidence" value="ECO:0007669"/>
    <property type="project" value="InterPro"/>
</dbReference>
<name>A0A069RCY3_PEPLI</name>
<dbReference type="InterPro" id="IPR004838">
    <property type="entry name" value="NHTrfase_class1_PyrdxlP-BS"/>
</dbReference>
<sequence>MLSNRAMNITPSLTIGINTKVSQLKEQGIDIINLSVGEPDFTTPEKAKYTAVEAIIHNKTRYDKVTGLIELRQAISDKLQNENNISYTLDQIVVSSGAKHAITNALMAVVNPGEEVLIPKPYWVSYPETVKLVGGVPVFVDTDKNNNFKVTPSDLEKLVSKNTKLIILSNPSNPTGAIYSKDELEVLVNFCVERGIIILADEIYEKIHYDCPFTSVASLSDKIKNMTITVNGFSKSASMTGWRVGYTASNSKIAKAISSIQGHLVSHPSTISQYAALGALVKCDEDMDEMVSVFKSRRDLAISLVNEIDGVGYIEPDGAFYIFMDISSFKEKFKNSESLSMEFCNQLLEKEGVAVVPGMAFGTDDFIRLCYACSNEELTRGISKIKKFIESL</sequence>
<evidence type="ECO:0000256" key="6">
    <source>
        <dbReference type="RuleBase" id="RU000481"/>
    </source>
</evidence>
<dbReference type="RefSeq" id="WP_038266253.1">
    <property type="nucleotide sequence ID" value="NZ_FSRH01000005.1"/>
</dbReference>
<dbReference type="PANTHER" id="PTHR46383">
    <property type="entry name" value="ASPARTATE AMINOTRANSFERASE"/>
    <property type="match status" value="1"/>
</dbReference>
<evidence type="ECO:0000256" key="1">
    <source>
        <dbReference type="ARBA" id="ARBA00001933"/>
    </source>
</evidence>
<dbReference type="PRINTS" id="PR00753">
    <property type="entry name" value="ACCSYNTHASE"/>
</dbReference>
<keyword evidence="9" id="KW-1185">Reference proteome</keyword>
<dbReference type="Proteomes" id="UP000027946">
    <property type="component" value="Unassembled WGS sequence"/>
</dbReference>
<feature type="domain" description="Aminotransferase class I/classII large" evidence="7">
    <location>
        <begin position="30"/>
        <end position="385"/>
    </location>
</feature>
<dbReference type="PANTHER" id="PTHR46383:SF1">
    <property type="entry name" value="ASPARTATE AMINOTRANSFERASE"/>
    <property type="match status" value="1"/>
</dbReference>
<dbReference type="EC" id="2.6.1.-" evidence="6"/>
<dbReference type="AlphaFoldDB" id="A0A069RCY3"/>
<comment type="cofactor">
    <cofactor evidence="1 6">
        <name>pyridoxal 5'-phosphate</name>
        <dbReference type="ChEBI" id="CHEBI:597326"/>
    </cofactor>
</comment>
<dbReference type="CDD" id="cd00609">
    <property type="entry name" value="AAT_like"/>
    <property type="match status" value="1"/>
</dbReference>
<protein>
    <recommendedName>
        <fullName evidence="6">Aminotransferase</fullName>
        <ecNumber evidence="6">2.6.1.-</ecNumber>
    </recommendedName>
</protein>
<dbReference type="InterPro" id="IPR015421">
    <property type="entry name" value="PyrdxlP-dep_Trfase_major"/>
</dbReference>
<reference evidence="8 9" key="1">
    <citation type="submission" date="2014-03" db="EMBL/GenBank/DDBJ databases">
        <title>Genome sequence of Clostridium litorale W6, DSM 5388.</title>
        <authorList>
            <person name="Poehlein A."/>
            <person name="Jagirdar A."/>
            <person name="Khonsari B."/>
            <person name="Chibani C.M."/>
            <person name="Gutierrez Gutierrez D.A."/>
            <person name="Davydova E."/>
            <person name="Alghaithi H.S."/>
            <person name="Nair K.P."/>
            <person name="Dhamotharan K."/>
            <person name="Chandran L."/>
            <person name="G W."/>
            <person name="Daniel R."/>
        </authorList>
    </citation>
    <scope>NUCLEOTIDE SEQUENCE [LARGE SCALE GENOMIC DNA]</scope>
    <source>
        <strain evidence="8 9">W6</strain>
    </source>
</reference>
<dbReference type="InterPro" id="IPR004839">
    <property type="entry name" value="Aminotransferase_I/II_large"/>
</dbReference>
<dbReference type="Pfam" id="PF00155">
    <property type="entry name" value="Aminotran_1_2"/>
    <property type="match status" value="1"/>
</dbReference>
<proteinExistence type="inferred from homology"/>
<dbReference type="GO" id="GO:0006520">
    <property type="term" value="P:amino acid metabolic process"/>
    <property type="evidence" value="ECO:0007669"/>
    <property type="project" value="InterPro"/>
</dbReference>
<dbReference type="Gene3D" id="3.40.640.10">
    <property type="entry name" value="Type I PLP-dependent aspartate aminotransferase-like (Major domain)"/>
    <property type="match status" value="1"/>
</dbReference>
<dbReference type="FunFam" id="3.40.640.10:FF:000033">
    <property type="entry name" value="Aspartate aminotransferase"/>
    <property type="match status" value="1"/>
</dbReference>
<dbReference type="SUPFAM" id="SSF53383">
    <property type="entry name" value="PLP-dependent transferases"/>
    <property type="match status" value="1"/>
</dbReference>
<dbReference type="PROSITE" id="PS00105">
    <property type="entry name" value="AA_TRANSFER_CLASS_1"/>
    <property type="match status" value="1"/>
</dbReference>
<dbReference type="InterPro" id="IPR050596">
    <property type="entry name" value="AspAT/PAT-like"/>
</dbReference>
<evidence type="ECO:0000256" key="4">
    <source>
        <dbReference type="ARBA" id="ARBA00022679"/>
    </source>
</evidence>
<comment type="caution">
    <text evidence="8">The sequence shown here is derived from an EMBL/GenBank/DDBJ whole genome shotgun (WGS) entry which is preliminary data.</text>
</comment>
<keyword evidence="5" id="KW-0663">Pyridoxal phosphate</keyword>
<evidence type="ECO:0000256" key="2">
    <source>
        <dbReference type="ARBA" id="ARBA00007441"/>
    </source>
</evidence>
<dbReference type="STRING" id="1121324.CLIT_13c02510"/>
<dbReference type="eggNOG" id="COG0436">
    <property type="taxonomic scope" value="Bacteria"/>
</dbReference>
<keyword evidence="4 6" id="KW-0808">Transferase</keyword>
<evidence type="ECO:0000313" key="9">
    <source>
        <dbReference type="Proteomes" id="UP000027946"/>
    </source>
</evidence>
<evidence type="ECO:0000259" key="7">
    <source>
        <dbReference type="Pfam" id="PF00155"/>
    </source>
</evidence>
<dbReference type="InterPro" id="IPR015422">
    <property type="entry name" value="PyrdxlP-dep_Trfase_small"/>
</dbReference>
<organism evidence="8 9">
    <name type="scientific">Peptoclostridium litorale DSM 5388</name>
    <dbReference type="NCBI Taxonomy" id="1121324"/>
    <lineage>
        <taxon>Bacteria</taxon>
        <taxon>Bacillati</taxon>
        <taxon>Bacillota</taxon>
        <taxon>Clostridia</taxon>
        <taxon>Peptostreptococcales</taxon>
        <taxon>Peptoclostridiaceae</taxon>
        <taxon>Peptoclostridium</taxon>
    </lineage>
</organism>
<dbReference type="OrthoDB" id="9802328at2"/>
<keyword evidence="3 6" id="KW-0032">Aminotransferase</keyword>
<dbReference type="Gene3D" id="3.90.1150.10">
    <property type="entry name" value="Aspartate Aminotransferase, domain 1"/>
    <property type="match status" value="1"/>
</dbReference>
<dbReference type="GO" id="GO:0008483">
    <property type="term" value="F:transaminase activity"/>
    <property type="evidence" value="ECO:0007669"/>
    <property type="project" value="UniProtKB-KW"/>
</dbReference>
<evidence type="ECO:0000256" key="3">
    <source>
        <dbReference type="ARBA" id="ARBA00022576"/>
    </source>
</evidence>
<evidence type="ECO:0000256" key="5">
    <source>
        <dbReference type="ARBA" id="ARBA00022898"/>
    </source>
</evidence>
<evidence type="ECO:0000313" key="8">
    <source>
        <dbReference type="EMBL" id="KDR94929.1"/>
    </source>
</evidence>
<dbReference type="InterPro" id="IPR015424">
    <property type="entry name" value="PyrdxlP-dep_Trfase"/>
</dbReference>